<sequence length="600" mass="62718">MSGVAALSSWLAVGSLAAAGGTVALVAYLWRHLGKPGADWLVATLVAQSLFCLLAGVSLTVGDPEARFFMESLTWAALAWVGPLFLAFALEYTGRSGLFDGWTMVPVAALTSIVVATAPVNDVVVRNFRLDPTAPVVTVSYALEPWGMFAFALGTGTAGVAVALLVDTVMSYGPLYRREAAAVALSTVTPTIGVVMWALGLGPDPSLAFVAVLFVPHVLLDAYAFVGSGMFETNPTTRRAADRTAIDDIGTPVLVLDPDARVVDYNDAADPLLEAGRDGTTLLGTPISSLVDVGVESAPGSDTSGIRADGGAVGSSPNVPTGDGPGEADDLVMVRSGGRRRQFLVSQSTLTDPKGTSVGTTLVFQDVTRERRREQRLDVLNRVLRHNLRNKMTAVAGNAELIADRSDDERLTDIAGIIDSSARELIDIGEKARTFEQCRRDGPRYRAVDLDGVLAEAVADYREGAVDIDVSADGDAAPATDPELLRIVVANLVENAVDHVDDATVSVTATVDDGELRVTVADDGPGIPEGELAPLDAGTETQLEHATGIGLWVVQWSVDSLGGTLAFDTDCGTVVTVRLPDGPGGFDGDVPDPAPAAERT</sequence>
<evidence type="ECO:0000256" key="4">
    <source>
        <dbReference type="ARBA" id="ARBA00022475"/>
    </source>
</evidence>
<evidence type="ECO:0000256" key="2">
    <source>
        <dbReference type="ARBA" id="ARBA00004651"/>
    </source>
</evidence>
<evidence type="ECO:0000256" key="7">
    <source>
        <dbReference type="ARBA" id="ARBA00022741"/>
    </source>
</evidence>
<dbReference type="InterPro" id="IPR005467">
    <property type="entry name" value="His_kinase_dom"/>
</dbReference>
<organism evidence="14 15">
    <name type="scientific">Halosimplex litoreum</name>
    <dbReference type="NCBI Taxonomy" id="1198301"/>
    <lineage>
        <taxon>Archaea</taxon>
        <taxon>Methanobacteriati</taxon>
        <taxon>Methanobacteriota</taxon>
        <taxon>Stenosarchaea group</taxon>
        <taxon>Halobacteria</taxon>
        <taxon>Halobacteriales</taxon>
        <taxon>Haloarculaceae</taxon>
        <taxon>Halosimplex</taxon>
    </lineage>
</organism>
<dbReference type="CDD" id="cd00075">
    <property type="entry name" value="HATPase"/>
    <property type="match status" value="1"/>
</dbReference>
<dbReference type="Pfam" id="PF02518">
    <property type="entry name" value="HATPase_c"/>
    <property type="match status" value="1"/>
</dbReference>
<keyword evidence="6" id="KW-0808">Transferase</keyword>
<dbReference type="Pfam" id="PF16927">
    <property type="entry name" value="HisKA_7TM"/>
    <property type="match status" value="1"/>
</dbReference>
<dbReference type="InterPro" id="IPR004358">
    <property type="entry name" value="Sig_transdc_His_kin-like_C"/>
</dbReference>
<feature type="transmembrane region" description="Helical" evidence="11">
    <location>
        <begin position="102"/>
        <end position="120"/>
    </location>
</feature>
<dbReference type="GO" id="GO:0005886">
    <property type="term" value="C:plasma membrane"/>
    <property type="evidence" value="ECO:0007669"/>
    <property type="project" value="UniProtKB-SubCell"/>
</dbReference>
<keyword evidence="7" id="KW-0547">Nucleotide-binding</keyword>
<feature type="domain" description="PAC" evidence="13">
    <location>
        <begin position="327"/>
        <end position="379"/>
    </location>
</feature>
<dbReference type="OrthoDB" id="3369at2157"/>
<evidence type="ECO:0000256" key="5">
    <source>
        <dbReference type="ARBA" id="ARBA00022553"/>
    </source>
</evidence>
<dbReference type="PANTHER" id="PTHR44936:SF10">
    <property type="entry name" value="SENSOR PROTEIN RSTB"/>
    <property type="match status" value="1"/>
</dbReference>
<dbReference type="EC" id="2.7.13.3" evidence="3"/>
<dbReference type="InterPro" id="IPR003661">
    <property type="entry name" value="HisK_dim/P_dom"/>
</dbReference>
<dbReference type="GeneID" id="60588953"/>
<feature type="region of interest" description="Disordered" evidence="10">
    <location>
        <begin position="581"/>
        <end position="600"/>
    </location>
</feature>
<protein>
    <recommendedName>
        <fullName evidence="3">histidine kinase</fullName>
        <ecNumber evidence="3">2.7.13.3</ecNumber>
    </recommendedName>
</protein>
<dbReference type="Proteomes" id="UP000595001">
    <property type="component" value="Chromosome"/>
</dbReference>
<dbReference type="InterPro" id="IPR003594">
    <property type="entry name" value="HATPase_dom"/>
</dbReference>
<dbReference type="Gene3D" id="3.30.450.20">
    <property type="entry name" value="PAS domain"/>
    <property type="match status" value="1"/>
</dbReference>
<dbReference type="GO" id="GO:0005524">
    <property type="term" value="F:ATP binding"/>
    <property type="evidence" value="ECO:0007669"/>
    <property type="project" value="UniProtKB-KW"/>
</dbReference>
<reference evidence="14 15" key="1">
    <citation type="submission" date="2020-12" db="EMBL/GenBank/DDBJ databases">
        <title>Halosimplex halophilum sp. nov. and Halosimplex salinum sp. nov., two new members of the genus Halosimplex.</title>
        <authorList>
            <person name="Cui H.L."/>
        </authorList>
    </citation>
    <scope>NUCLEOTIDE SEQUENCE [LARGE SCALE GENOMIC DNA]</scope>
    <source>
        <strain evidence="14 15">YGH94</strain>
    </source>
</reference>
<dbReference type="InterPro" id="IPR050980">
    <property type="entry name" value="2C_sensor_his_kinase"/>
</dbReference>
<comment type="catalytic activity">
    <reaction evidence="1">
        <text>ATP + protein L-histidine = ADP + protein N-phospho-L-histidine.</text>
        <dbReference type="EC" id="2.7.13.3"/>
    </reaction>
</comment>
<feature type="transmembrane region" description="Helical" evidence="11">
    <location>
        <begin position="206"/>
        <end position="226"/>
    </location>
</feature>
<evidence type="ECO:0000259" key="12">
    <source>
        <dbReference type="PROSITE" id="PS50109"/>
    </source>
</evidence>
<feature type="domain" description="Histidine kinase" evidence="12">
    <location>
        <begin position="383"/>
        <end position="583"/>
    </location>
</feature>
<dbReference type="PROSITE" id="PS50113">
    <property type="entry name" value="PAC"/>
    <property type="match status" value="1"/>
</dbReference>
<comment type="subcellular location">
    <subcellularLocation>
        <location evidence="2">Cell membrane</location>
        <topology evidence="2">Multi-pass membrane protein</topology>
    </subcellularLocation>
</comment>
<dbReference type="SUPFAM" id="SSF47384">
    <property type="entry name" value="Homodimeric domain of signal transducing histidine kinase"/>
    <property type="match status" value="1"/>
</dbReference>
<dbReference type="Gene3D" id="3.30.565.10">
    <property type="entry name" value="Histidine kinase-like ATPase, C-terminal domain"/>
    <property type="match status" value="1"/>
</dbReference>
<dbReference type="EMBL" id="CP065856">
    <property type="protein sequence ID" value="QPV61229.1"/>
    <property type="molecule type" value="Genomic_DNA"/>
</dbReference>
<keyword evidence="5" id="KW-0597">Phosphoprotein</keyword>
<keyword evidence="15" id="KW-1185">Reference proteome</keyword>
<dbReference type="GO" id="GO:0000155">
    <property type="term" value="F:phosphorelay sensor kinase activity"/>
    <property type="evidence" value="ECO:0007669"/>
    <property type="project" value="InterPro"/>
</dbReference>
<dbReference type="InterPro" id="IPR031621">
    <property type="entry name" value="HisKA_7TM"/>
</dbReference>
<dbReference type="KEGG" id="hlt:I7X12_10630"/>
<feature type="transmembrane region" description="Helical" evidence="11">
    <location>
        <begin position="180"/>
        <end position="200"/>
    </location>
</feature>
<keyword evidence="11" id="KW-0812">Transmembrane</keyword>
<dbReference type="RefSeq" id="WP_198060062.1">
    <property type="nucleotide sequence ID" value="NZ_CP065856.1"/>
</dbReference>
<dbReference type="AlphaFoldDB" id="A0A7T3KTJ2"/>
<dbReference type="InterPro" id="IPR035965">
    <property type="entry name" value="PAS-like_dom_sf"/>
</dbReference>
<feature type="transmembrane region" description="Helical" evidence="11">
    <location>
        <begin position="146"/>
        <end position="168"/>
    </location>
</feature>
<dbReference type="CDD" id="cd00082">
    <property type="entry name" value="HisKA"/>
    <property type="match status" value="1"/>
</dbReference>
<evidence type="ECO:0000259" key="13">
    <source>
        <dbReference type="PROSITE" id="PS50113"/>
    </source>
</evidence>
<evidence type="ECO:0000256" key="3">
    <source>
        <dbReference type="ARBA" id="ARBA00012438"/>
    </source>
</evidence>
<dbReference type="InterPro" id="IPR036890">
    <property type="entry name" value="HATPase_C_sf"/>
</dbReference>
<evidence type="ECO:0000256" key="9">
    <source>
        <dbReference type="ARBA" id="ARBA00022840"/>
    </source>
</evidence>
<gene>
    <name evidence="14" type="ORF">I7X12_10630</name>
</gene>
<dbReference type="SUPFAM" id="SSF55785">
    <property type="entry name" value="PYP-like sensor domain (PAS domain)"/>
    <property type="match status" value="1"/>
</dbReference>
<evidence type="ECO:0000256" key="1">
    <source>
        <dbReference type="ARBA" id="ARBA00000085"/>
    </source>
</evidence>
<dbReference type="PROSITE" id="PS50109">
    <property type="entry name" value="HIS_KIN"/>
    <property type="match status" value="1"/>
</dbReference>
<evidence type="ECO:0000313" key="14">
    <source>
        <dbReference type="EMBL" id="QPV61229.1"/>
    </source>
</evidence>
<accession>A0A7T3KTJ2</accession>
<dbReference type="InterPro" id="IPR036097">
    <property type="entry name" value="HisK_dim/P_sf"/>
</dbReference>
<dbReference type="SMART" id="SM00387">
    <property type="entry name" value="HATPase_c"/>
    <property type="match status" value="1"/>
</dbReference>
<feature type="transmembrane region" description="Helical" evidence="11">
    <location>
        <begin position="40"/>
        <end position="61"/>
    </location>
</feature>
<evidence type="ECO:0000313" key="15">
    <source>
        <dbReference type="Proteomes" id="UP000595001"/>
    </source>
</evidence>
<evidence type="ECO:0000256" key="10">
    <source>
        <dbReference type="SAM" id="MobiDB-lite"/>
    </source>
</evidence>
<dbReference type="InterPro" id="IPR000014">
    <property type="entry name" value="PAS"/>
</dbReference>
<dbReference type="PANTHER" id="PTHR44936">
    <property type="entry name" value="SENSOR PROTEIN CREC"/>
    <property type="match status" value="1"/>
</dbReference>
<evidence type="ECO:0000256" key="11">
    <source>
        <dbReference type="SAM" id="Phobius"/>
    </source>
</evidence>
<feature type="transmembrane region" description="Helical" evidence="11">
    <location>
        <begin position="6"/>
        <end position="28"/>
    </location>
</feature>
<dbReference type="SUPFAM" id="SSF55874">
    <property type="entry name" value="ATPase domain of HSP90 chaperone/DNA topoisomerase II/histidine kinase"/>
    <property type="match status" value="1"/>
</dbReference>
<keyword evidence="11" id="KW-0472">Membrane</keyword>
<keyword evidence="11" id="KW-1133">Transmembrane helix</keyword>
<dbReference type="InterPro" id="IPR000700">
    <property type="entry name" value="PAS-assoc_C"/>
</dbReference>
<feature type="region of interest" description="Disordered" evidence="10">
    <location>
        <begin position="298"/>
        <end position="326"/>
    </location>
</feature>
<proteinExistence type="predicted"/>
<name>A0A7T3KTJ2_9EURY</name>
<feature type="transmembrane region" description="Helical" evidence="11">
    <location>
        <begin position="73"/>
        <end position="90"/>
    </location>
</feature>
<dbReference type="PRINTS" id="PR00344">
    <property type="entry name" value="BCTRLSENSOR"/>
</dbReference>
<evidence type="ECO:0000256" key="6">
    <source>
        <dbReference type="ARBA" id="ARBA00022679"/>
    </source>
</evidence>
<dbReference type="CDD" id="cd00130">
    <property type="entry name" value="PAS"/>
    <property type="match status" value="1"/>
</dbReference>
<evidence type="ECO:0000256" key="8">
    <source>
        <dbReference type="ARBA" id="ARBA00022777"/>
    </source>
</evidence>
<keyword evidence="9 14" id="KW-0067">ATP-binding</keyword>
<keyword evidence="8" id="KW-0418">Kinase</keyword>
<keyword evidence="4" id="KW-1003">Cell membrane</keyword>